<dbReference type="CDD" id="cd00167">
    <property type="entry name" value="SANT"/>
    <property type="match status" value="1"/>
</dbReference>
<dbReference type="SUPFAM" id="SSF46689">
    <property type="entry name" value="Homeodomain-like"/>
    <property type="match status" value="1"/>
</dbReference>
<dbReference type="InterPro" id="IPR009057">
    <property type="entry name" value="Homeodomain-like_sf"/>
</dbReference>
<dbReference type="GO" id="GO:0003677">
    <property type="term" value="F:DNA binding"/>
    <property type="evidence" value="ECO:0007669"/>
    <property type="project" value="UniProtKB-KW"/>
</dbReference>
<evidence type="ECO:0000256" key="5">
    <source>
        <dbReference type="ARBA" id="ARBA00023242"/>
    </source>
</evidence>
<dbReference type="SMART" id="SM00717">
    <property type="entry name" value="SANT"/>
    <property type="match status" value="1"/>
</dbReference>
<keyword evidence="2" id="KW-0805">Transcription regulation</keyword>
<dbReference type="ExpressionAtlas" id="R7WEN8">
    <property type="expression patterns" value="baseline"/>
</dbReference>
<dbReference type="PANTHER" id="PTHR47999:SF6">
    <property type="entry name" value="MYB-RELATED PROTEIN P"/>
    <property type="match status" value="1"/>
</dbReference>
<sequence>MGRAPCCQKLGLKQGKWTMEEDGILANYIAQHGEGSWRSLPKNAGLLRCGKSCRLRWLNYLRDGLRRGNFSKEEDDLIVKLHAIHGNRYQFTTVLVIGFSCQFAIHRRGNKGDN</sequence>
<evidence type="ECO:0000313" key="6">
    <source>
        <dbReference type="EnsemblPlants" id="EMT18104"/>
    </source>
</evidence>
<comment type="subcellular location">
    <subcellularLocation>
        <location evidence="1">Nucleus</location>
    </subcellularLocation>
</comment>
<organism evidence="6">
    <name type="scientific">Aegilops tauschii</name>
    <name type="common">Tausch's goatgrass</name>
    <name type="synonym">Aegilops squarrosa</name>
    <dbReference type="NCBI Taxonomy" id="37682"/>
    <lineage>
        <taxon>Eukaryota</taxon>
        <taxon>Viridiplantae</taxon>
        <taxon>Streptophyta</taxon>
        <taxon>Embryophyta</taxon>
        <taxon>Tracheophyta</taxon>
        <taxon>Spermatophyta</taxon>
        <taxon>Magnoliopsida</taxon>
        <taxon>Liliopsida</taxon>
        <taxon>Poales</taxon>
        <taxon>Poaceae</taxon>
        <taxon>BOP clade</taxon>
        <taxon>Pooideae</taxon>
        <taxon>Triticodae</taxon>
        <taxon>Triticeae</taxon>
        <taxon>Triticinae</taxon>
        <taxon>Aegilops</taxon>
    </lineage>
</organism>
<dbReference type="PROSITE" id="PS50090">
    <property type="entry name" value="MYB_LIKE"/>
    <property type="match status" value="1"/>
</dbReference>
<keyword evidence="5" id="KW-0539">Nucleus</keyword>
<dbReference type="PANTHER" id="PTHR47999">
    <property type="entry name" value="TRANSCRIPTION FACTOR MYB8-RELATED-RELATED"/>
    <property type="match status" value="1"/>
</dbReference>
<dbReference type="Gene3D" id="1.10.10.60">
    <property type="entry name" value="Homeodomain-like"/>
    <property type="match status" value="1"/>
</dbReference>
<keyword evidence="4" id="KW-0804">Transcription</keyword>
<dbReference type="EnsemblPlants" id="EMT18104">
    <property type="protein sequence ID" value="EMT18104"/>
    <property type="gene ID" value="F775_20860"/>
</dbReference>
<reference evidence="6" key="1">
    <citation type="submission" date="2015-06" db="UniProtKB">
        <authorList>
            <consortium name="EnsemblPlants"/>
        </authorList>
    </citation>
    <scope>IDENTIFICATION</scope>
</reference>
<dbReference type="AlphaFoldDB" id="R7WEN8"/>
<accession>R7WEN8</accession>
<evidence type="ECO:0000256" key="4">
    <source>
        <dbReference type="ARBA" id="ARBA00023163"/>
    </source>
</evidence>
<evidence type="ECO:0000256" key="2">
    <source>
        <dbReference type="ARBA" id="ARBA00023015"/>
    </source>
</evidence>
<name>R7WEN8_AEGTA</name>
<dbReference type="GO" id="GO:0005634">
    <property type="term" value="C:nucleus"/>
    <property type="evidence" value="ECO:0007669"/>
    <property type="project" value="UniProtKB-SubCell"/>
</dbReference>
<dbReference type="InterPro" id="IPR015495">
    <property type="entry name" value="Myb_TF_plants"/>
</dbReference>
<evidence type="ECO:0000256" key="1">
    <source>
        <dbReference type="ARBA" id="ARBA00004123"/>
    </source>
</evidence>
<dbReference type="PROSITE" id="PS51294">
    <property type="entry name" value="HTH_MYB"/>
    <property type="match status" value="1"/>
</dbReference>
<keyword evidence="3" id="KW-0238">DNA-binding</keyword>
<dbReference type="FunFam" id="1.10.10.60:FF:000121">
    <property type="entry name" value="Myb transcription factor"/>
    <property type="match status" value="1"/>
</dbReference>
<dbReference type="InterPro" id="IPR001005">
    <property type="entry name" value="SANT/Myb"/>
</dbReference>
<protein>
    <submittedName>
        <fullName evidence="6">Myb-related protein P</fullName>
    </submittedName>
</protein>
<evidence type="ECO:0000256" key="3">
    <source>
        <dbReference type="ARBA" id="ARBA00023125"/>
    </source>
</evidence>
<dbReference type="Pfam" id="PF00249">
    <property type="entry name" value="Myb_DNA-binding"/>
    <property type="match status" value="1"/>
</dbReference>
<dbReference type="InterPro" id="IPR017930">
    <property type="entry name" value="Myb_dom"/>
</dbReference>
<proteinExistence type="predicted"/>